<proteinExistence type="predicted"/>
<accession>A0AAD8ZMS6</accession>
<dbReference type="InterPro" id="IPR013083">
    <property type="entry name" value="Znf_RING/FYVE/PHD"/>
</dbReference>
<evidence type="ECO:0000259" key="10">
    <source>
        <dbReference type="PROSITE" id="PS50089"/>
    </source>
</evidence>
<evidence type="ECO:0000256" key="6">
    <source>
        <dbReference type="ARBA" id="ARBA00022771"/>
    </source>
</evidence>
<protein>
    <recommendedName>
        <fullName evidence="3">RING-type E3 ubiquitin transferase</fullName>
        <ecNumber evidence="3">2.3.2.27</ecNumber>
    </recommendedName>
</protein>
<keyword evidence="12" id="KW-1185">Reference proteome</keyword>
<dbReference type="GO" id="GO:0006511">
    <property type="term" value="P:ubiquitin-dependent protein catabolic process"/>
    <property type="evidence" value="ECO:0007669"/>
    <property type="project" value="TreeGrafter"/>
</dbReference>
<dbReference type="InterPro" id="IPR027370">
    <property type="entry name" value="Znf-RING_euk"/>
</dbReference>
<reference evidence="11" key="1">
    <citation type="submission" date="2023-03" db="EMBL/GenBank/DDBJ databases">
        <title>Electrophorus voltai genome.</title>
        <authorList>
            <person name="Bian C."/>
        </authorList>
    </citation>
    <scope>NUCLEOTIDE SEQUENCE</scope>
    <source>
        <strain evidence="11">CB-2022</strain>
        <tissue evidence="11">Muscle</tissue>
    </source>
</reference>
<dbReference type="GO" id="GO:0000209">
    <property type="term" value="P:protein polyubiquitination"/>
    <property type="evidence" value="ECO:0007669"/>
    <property type="project" value="TreeGrafter"/>
</dbReference>
<dbReference type="InterPro" id="IPR001841">
    <property type="entry name" value="Znf_RING"/>
</dbReference>
<evidence type="ECO:0000313" key="12">
    <source>
        <dbReference type="Proteomes" id="UP001239994"/>
    </source>
</evidence>
<comment type="pathway">
    <text evidence="2">Protein modification; protein ubiquitination.</text>
</comment>
<dbReference type="Pfam" id="PF05605">
    <property type="entry name" value="zf-Di19"/>
    <property type="match status" value="1"/>
</dbReference>
<evidence type="ECO:0000256" key="3">
    <source>
        <dbReference type="ARBA" id="ARBA00012483"/>
    </source>
</evidence>
<evidence type="ECO:0000256" key="5">
    <source>
        <dbReference type="ARBA" id="ARBA00022723"/>
    </source>
</evidence>
<evidence type="ECO:0000313" key="11">
    <source>
        <dbReference type="EMBL" id="KAK1801982.1"/>
    </source>
</evidence>
<dbReference type="AlphaFoldDB" id="A0AAD8ZMS6"/>
<keyword evidence="7" id="KW-0833">Ubl conjugation pathway</keyword>
<keyword evidence="6 9" id="KW-0863">Zinc-finger</keyword>
<dbReference type="Gene3D" id="3.30.40.10">
    <property type="entry name" value="Zinc/RING finger domain, C3HC4 (zinc finger)"/>
    <property type="match status" value="1"/>
</dbReference>
<gene>
    <name evidence="11" type="ORF">P4O66_022213</name>
</gene>
<dbReference type="SMART" id="SM00184">
    <property type="entry name" value="RING"/>
    <property type="match status" value="1"/>
</dbReference>
<dbReference type="PROSITE" id="PS00518">
    <property type="entry name" value="ZF_RING_1"/>
    <property type="match status" value="1"/>
</dbReference>
<dbReference type="InterPro" id="IPR051438">
    <property type="entry name" value="RNF_E3_ubiq-protein_ligase"/>
</dbReference>
<sequence length="251" mass="28244">MSLPASAGAGGGADRDAMELVCPVCLEIFDCPLTTQCGHTFCQSCLQECLRPQKPVCAVCRSALLQWTRAFELETLIHSSSRPCKGCGEAVCVGSGQEVMLSKMREHIARCSKYQDYVQDGLRSMSKPQLDVIRSVPNRHTFPCPYCSEQNFDQDGLVEHCNSQHAQDPRPVVCPVCASMPWGDPNYRSANFFQHLRMRHSFSYDTFVDYSADEQAMIQEAIQRSLWFSKTEVSSHLEEEVLMNEKTTIEK</sequence>
<evidence type="ECO:0000256" key="1">
    <source>
        <dbReference type="ARBA" id="ARBA00000900"/>
    </source>
</evidence>
<dbReference type="PANTHER" id="PTHR46016:SF3">
    <property type="entry name" value="E3 UBIQUITIN-PROTEIN LIGASE RNF114"/>
    <property type="match status" value="1"/>
</dbReference>
<evidence type="ECO:0000256" key="7">
    <source>
        <dbReference type="ARBA" id="ARBA00022786"/>
    </source>
</evidence>
<feature type="non-terminal residue" evidence="11">
    <location>
        <position position="1"/>
    </location>
</feature>
<evidence type="ECO:0000256" key="8">
    <source>
        <dbReference type="ARBA" id="ARBA00022833"/>
    </source>
</evidence>
<name>A0AAD8ZMS6_9TELE</name>
<keyword evidence="5" id="KW-0479">Metal-binding</keyword>
<comment type="caution">
    <text evidence="11">The sequence shown here is derived from an EMBL/GenBank/DDBJ whole genome shotgun (WGS) entry which is preliminary data.</text>
</comment>
<evidence type="ECO:0000256" key="2">
    <source>
        <dbReference type="ARBA" id="ARBA00004906"/>
    </source>
</evidence>
<keyword evidence="8" id="KW-0862">Zinc</keyword>
<dbReference type="GO" id="GO:0008270">
    <property type="term" value="F:zinc ion binding"/>
    <property type="evidence" value="ECO:0007669"/>
    <property type="project" value="UniProtKB-KW"/>
</dbReference>
<dbReference type="EMBL" id="JAROKS010000008">
    <property type="protein sequence ID" value="KAK1801982.1"/>
    <property type="molecule type" value="Genomic_DNA"/>
</dbReference>
<dbReference type="GO" id="GO:0061630">
    <property type="term" value="F:ubiquitin protein ligase activity"/>
    <property type="evidence" value="ECO:0007669"/>
    <property type="project" value="UniProtKB-EC"/>
</dbReference>
<dbReference type="Pfam" id="PF13445">
    <property type="entry name" value="zf-RING_UBOX"/>
    <property type="match status" value="1"/>
</dbReference>
<feature type="domain" description="RING-type" evidence="10">
    <location>
        <begin position="22"/>
        <end position="61"/>
    </location>
</feature>
<dbReference type="EC" id="2.3.2.27" evidence="3"/>
<organism evidence="11 12">
    <name type="scientific">Electrophorus voltai</name>
    <dbReference type="NCBI Taxonomy" id="2609070"/>
    <lineage>
        <taxon>Eukaryota</taxon>
        <taxon>Metazoa</taxon>
        <taxon>Chordata</taxon>
        <taxon>Craniata</taxon>
        <taxon>Vertebrata</taxon>
        <taxon>Euteleostomi</taxon>
        <taxon>Actinopterygii</taxon>
        <taxon>Neopterygii</taxon>
        <taxon>Teleostei</taxon>
        <taxon>Ostariophysi</taxon>
        <taxon>Gymnotiformes</taxon>
        <taxon>Gymnotoidei</taxon>
        <taxon>Gymnotidae</taxon>
        <taxon>Electrophorus</taxon>
    </lineage>
</organism>
<dbReference type="PANTHER" id="PTHR46016">
    <property type="entry name" value="ZINC FINGER, RING/FYVE/PHD-TYPE"/>
    <property type="match status" value="1"/>
</dbReference>
<evidence type="ECO:0000256" key="9">
    <source>
        <dbReference type="PROSITE-ProRule" id="PRU00175"/>
    </source>
</evidence>
<dbReference type="InterPro" id="IPR034734">
    <property type="entry name" value="ZF_C2HC_RNF"/>
</dbReference>
<dbReference type="SUPFAM" id="SSF57850">
    <property type="entry name" value="RING/U-box"/>
    <property type="match status" value="1"/>
</dbReference>
<keyword evidence="4" id="KW-0808">Transferase</keyword>
<comment type="catalytic activity">
    <reaction evidence="1">
        <text>S-ubiquitinyl-[E2 ubiquitin-conjugating enzyme]-L-cysteine + [acceptor protein]-L-lysine = [E2 ubiquitin-conjugating enzyme]-L-cysteine + N(6)-ubiquitinyl-[acceptor protein]-L-lysine.</text>
        <dbReference type="EC" id="2.3.2.27"/>
    </reaction>
</comment>
<evidence type="ECO:0000256" key="4">
    <source>
        <dbReference type="ARBA" id="ARBA00022679"/>
    </source>
</evidence>
<dbReference type="Proteomes" id="UP001239994">
    <property type="component" value="Unassembled WGS sequence"/>
</dbReference>
<dbReference type="PROSITE" id="PS50089">
    <property type="entry name" value="ZF_RING_2"/>
    <property type="match status" value="1"/>
</dbReference>
<dbReference type="InterPro" id="IPR017907">
    <property type="entry name" value="Znf_RING_CS"/>
</dbReference>
<dbReference type="InterPro" id="IPR008598">
    <property type="entry name" value="Di19_Zn-bd"/>
</dbReference>
<dbReference type="Pfam" id="PF18574">
    <property type="entry name" value="zf_C2HC_14"/>
    <property type="match status" value="1"/>
</dbReference>